<dbReference type="AlphaFoldDB" id="A0A0C3AXL7"/>
<dbReference type="Proteomes" id="UP000054097">
    <property type="component" value="Unassembled WGS sequence"/>
</dbReference>
<keyword evidence="2" id="KW-1185">Reference proteome</keyword>
<evidence type="ECO:0000313" key="2">
    <source>
        <dbReference type="Proteomes" id="UP000054097"/>
    </source>
</evidence>
<protein>
    <submittedName>
        <fullName evidence="1">Uncharacterized protein</fullName>
    </submittedName>
</protein>
<sequence length="69" mass="8000">MLKDQGLIAHPSPRSPCLPLHAKRTCCKYASREIYGPHLLIIREPVSLASEMHWMYTQYLIIHTELPFP</sequence>
<dbReference type="HOGENOM" id="CLU_2777509_0_0_1"/>
<organism evidence="1 2">
    <name type="scientific">Serendipita vermifera MAFF 305830</name>
    <dbReference type="NCBI Taxonomy" id="933852"/>
    <lineage>
        <taxon>Eukaryota</taxon>
        <taxon>Fungi</taxon>
        <taxon>Dikarya</taxon>
        <taxon>Basidiomycota</taxon>
        <taxon>Agaricomycotina</taxon>
        <taxon>Agaricomycetes</taxon>
        <taxon>Sebacinales</taxon>
        <taxon>Serendipitaceae</taxon>
        <taxon>Serendipita</taxon>
    </lineage>
</organism>
<accession>A0A0C3AXL7</accession>
<reference evidence="2" key="2">
    <citation type="submission" date="2015-01" db="EMBL/GenBank/DDBJ databases">
        <title>Evolutionary Origins and Diversification of the Mycorrhizal Mutualists.</title>
        <authorList>
            <consortium name="DOE Joint Genome Institute"/>
            <consortium name="Mycorrhizal Genomics Consortium"/>
            <person name="Kohler A."/>
            <person name="Kuo A."/>
            <person name="Nagy L.G."/>
            <person name="Floudas D."/>
            <person name="Copeland A."/>
            <person name="Barry K.W."/>
            <person name="Cichocki N."/>
            <person name="Veneault-Fourrey C."/>
            <person name="LaButti K."/>
            <person name="Lindquist E.A."/>
            <person name="Lipzen A."/>
            <person name="Lundell T."/>
            <person name="Morin E."/>
            <person name="Murat C."/>
            <person name="Riley R."/>
            <person name="Ohm R."/>
            <person name="Sun H."/>
            <person name="Tunlid A."/>
            <person name="Henrissat B."/>
            <person name="Grigoriev I.V."/>
            <person name="Hibbett D.S."/>
            <person name="Martin F."/>
        </authorList>
    </citation>
    <scope>NUCLEOTIDE SEQUENCE [LARGE SCALE GENOMIC DNA]</scope>
    <source>
        <strain evidence="2">MAFF 305830</strain>
    </source>
</reference>
<reference evidence="1 2" key="1">
    <citation type="submission" date="2014-04" db="EMBL/GenBank/DDBJ databases">
        <authorList>
            <consortium name="DOE Joint Genome Institute"/>
            <person name="Kuo A."/>
            <person name="Zuccaro A."/>
            <person name="Kohler A."/>
            <person name="Nagy L.G."/>
            <person name="Floudas D."/>
            <person name="Copeland A."/>
            <person name="Barry K.W."/>
            <person name="Cichocki N."/>
            <person name="Veneault-Fourrey C."/>
            <person name="LaButti K."/>
            <person name="Lindquist E.A."/>
            <person name="Lipzen A."/>
            <person name="Lundell T."/>
            <person name="Morin E."/>
            <person name="Murat C."/>
            <person name="Sun H."/>
            <person name="Tunlid A."/>
            <person name="Henrissat B."/>
            <person name="Grigoriev I.V."/>
            <person name="Hibbett D.S."/>
            <person name="Martin F."/>
            <person name="Nordberg H.P."/>
            <person name="Cantor M.N."/>
            <person name="Hua S.X."/>
        </authorList>
    </citation>
    <scope>NUCLEOTIDE SEQUENCE [LARGE SCALE GENOMIC DNA]</scope>
    <source>
        <strain evidence="1 2">MAFF 305830</strain>
    </source>
</reference>
<dbReference type="EMBL" id="KN824289">
    <property type="protein sequence ID" value="KIM29275.1"/>
    <property type="molecule type" value="Genomic_DNA"/>
</dbReference>
<proteinExistence type="predicted"/>
<name>A0A0C3AXL7_SERVB</name>
<evidence type="ECO:0000313" key="1">
    <source>
        <dbReference type="EMBL" id="KIM29275.1"/>
    </source>
</evidence>
<gene>
    <name evidence="1" type="ORF">M408DRAFT_121864</name>
</gene>